<comment type="caution">
    <text evidence="1">The sequence shown here is derived from an EMBL/GenBank/DDBJ whole genome shotgun (WGS) entry which is preliminary data.</text>
</comment>
<evidence type="ECO:0000313" key="1">
    <source>
        <dbReference type="EMBL" id="KAI4533050.1"/>
    </source>
</evidence>
<dbReference type="AlphaFoldDB" id="A0AAD4Y0E8"/>
<accession>A0AAD4Y0E8</accession>
<sequence length="153" mass="16713">MPLQDEENSCQARSAQVYTLRCNFKLKRHQIKLPTFICKPVPLLSSLFIRTLGQKLQDSLGPGSLSRLQGQLLNHVCVQHTDHYITKCRCFCSLELCSLLRGKPPGMPLGSNSIFLALNLSSAKTVTPQGPPSSLSPPVHCLSVPHASEPIGP</sequence>
<dbReference type="EMBL" id="JAKZEL010000020">
    <property type="protein sequence ID" value="KAI4533050.1"/>
    <property type="molecule type" value="Genomic_DNA"/>
</dbReference>
<proteinExistence type="predicted"/>
<dbReference type="Proteomes" id="UP001214576">
    <property type="component" value="Unassembled WGS sequence"/>
</dbReference>
<protein>
    <submittedName>
        <fullName evidence="1">Uncharacterized protein</fullName>
    </submittedName>
</protein>
<evidence type="ECO:0000313" key="2">
    <source>
        <dbReference type="Proteomes" id="UP001214576"/>
    </source>
</evidence>
<organism evidence="1 2">
    <name type="scientific">Ovis ammon polii</name>
    <dbReference type="NCBI Taxonomy" id="230172"/>
    <lineage>
        <taxon>Eukaryota</taxon>
        <taxon>Metazoa</taxon>
        <taxon>Chordata</taxon>
        <taxon>Craniata</taxon>
        <taxon>Vertebrata</taxon>
        <taxon>Euteleostomi</taxon>
        <taxon>Mammalia</taxon>
        <taxon>Eutheria</taxon>
        <taxon>Laurasiatheria</taxon>
        <taxon>Artiodactyla</taxon>
        <taxon>Ruminantia</taxon>
        <taxon>Pecora</taxon>
        <taxon>Bovidae</taxon>
        <taxon>Caprinae</taxon>
        <taxon>Ovis</taxon>
    </lineage>
</organism>
<gene>
    <name evidence="1" type="ORF">MG293_016069</name>
</gene>
<name>A0AAD4Y0E8_OVIAM</name>
<keyword evidence="2" id="KW-1185">Reference proteome</keyword>
<reference evidence="1" key="1">
    <citation type="submission" date="2022-03" db="EMBL/GenBank/DDBJ databases">
        <title>Genomic analyses of argali, domestic sheep and their hybrids provide insights into chromosomal evolution, heterosis and genetic basis of agronomic traits.</title>
        <authorList>
            <person name="Li M."/>
        </authorList>
    </citation>
    <scope>NUCLEOTIDE SEQUENCE</scope>
    <source>
        <strain evidence="1">CAU-MHL-2022a</strain>
        <tissue evidence="1">Skin</tissue>
    </source>
</reference>